<feature type="transmembrane region" description="Helical" evidence="8">
    <location>
        <begin position="277"/>
        <end position="297"/>
    </location>
</feature>
<dbReference type="EMBL" id="PFMC01000057">
    <property type="protein sequence ID" value="PIY94752.1"/>
    <property type="molecule type" value="Genomic_DNA"/>
</dbReference>
<dbReference type="GO" id="GO:0034204">
    <property type="term" value="P:lipid translocation"/>
    <property type="evidence" value="ECO:0007669"/>
    <property type="project" value="TreeGrafter"/>
</dbReference>
<dbReference type="InterPro" id="IPR004268">
    <property type="entry name" value="MurJ"/>
</dbReference>
<feature type="transmembrane region" description="Helical" evidence="8">
    <location>
        <begin position="219"/>
        <end position="239"/>
    </location>
</feature>
<evidence type="ECO:0000256" key="7">
    <source>
        <dbReference type="ARBA" id="ARBA00023136"/>
    </source>
</evidence>
<comment type="pathway">
    <text evidence="8">Cell wall biogenesis; peptidoglycan biosynthesis.</text>
</comment>
<dbReference type="GO" id="GO:0015648">
    <property type="term" value="F:lipid-linked peptidoglycan transporter activity"/>
    <property type="evidence" value="ECO:0007669"/>
    <property type="project" value="UniProtKB-UniRule"/>
</dbReference>
<evidence type="ECO:0000256" key="3">
    <source>
        <dbReference type="ARBA" id="ARBA00022692"/>
    </source>
</evidence>
<dbReference type="PIRSF" id="PIRSF002869">
    <property type="entry name" value="MviN"/>
    <property type="match status" value="1"/>
</dbReference>
<feature type="transmembrane region" description="Helical" evidence="8">
    <location>
        <begin position="378"/>
        <end position="400"/>
    </location>
</feature>
<keyword evidence="8 9" id="KW-0961">Cell wall biogenesis/degradation</keyword>
<dbReference type="GO" id="GO:0005886">
    <property type="term" value="C:plasma membrane"/>
    <property type="evidence" value="ECO:0007669"/>
    <property type="project" value="UniProtKB-SubCell"/>
</dbReference>
<gene>
    <name evidence="10" type="primary">mviN</name>
    <name evidence="8" type="synonym">murJ</name>
    <name evidence="10" type="ORF">COY67_02105</name>
</gene>
<comment type="similarity">
    <text evidence="8 9">Belongs to the MurJ/MviN family.</text>
</comment>
<evidence type="ECO:0000313" key="10">
    <source>
        <dbReference type="EMBL" id="PIY94752.1"/>
    </source>
</evidence>
<evidence type="ECO:0000256" key="6">
    <source>
        <dbReference type="ARBA" id="ARBA00022989"/>
    </source>
</evidence>
<dbReference type="GO" id="GO:0071555">
    <property type="term" value="P:cell wall organization"/>
    <property type="evidence" value="ECO:0007669"/>
    <property type="project" value="UniProtKB-UniRule"/>
</dbReference>
<comment type="function">
    <text evidence="8 9">Involved in peptidoglycan biosynthesis. Transports lipid-linked peptidoglycan precursors from the inner to the outer leaflet of the cytoplasmic membrane.</text>
</comment>
<name>A0A2M7RE11_9BACT</name>
<evidence type="ECO:0000256" key="9">
    <source>
        <dbReference type="PIRNR" id="PIRNR002869"/>
    </source>
</evidence>
<organism evidence="10 11">
    <name type="scientific">Candidatus Komeilibacteria bacterium CG_4_10_14_0_8_um_filter_37_78</name>
    <dbReference type="NCBI Taxonomy" id="1974471"/>
    <lineage>
        <taxon>Bacteria</taxon>
        <taxon>Candidatus Komeiliibacteriota</taxon>
    </lineage>
</organism>
<keyword evidence="2 8" id="KW-1003">Cell membrane</keyword>
<feature type="transmembrane region" description="Helical" evidence="8">
    <location>
        <begin position="190"/>
        <end position="213"/>
    </location>
</feature>
<evidence type="ECO:0000256" key="2">
    <source>
        <dbReference type="ARBA" id="ARBA00022475"/>
    </source>
</evidence>
<dbReference type="InterPro" id="IPR051050">
    <property type="entry name" value="Lipid_II_flippase_MurJ/MviN"/>
</dbReference>
<keyword evidence="3 8" id="KW-0812">Transmembrane</keyword>
<dbReference type="PANTHER" id="PTHR47019">
    <property type="entry name" value="LIPID II FLIPPASE MURJ"/>
    <property type="match status" value="1"/>
</dbReference>
<dbReference type="GO" id="GO:0008360">
    <property type="term" value="P:regulation of cell shape"/>
    <property type="evidence" value="ECO:0007669"/>
    <property type="project" value="UniProtKB-UniRule"/>
</dbReference>
<evidence type="ECO:0000256" key="8">
    <source>
        <dbReference type="HAMAP-Rule" id="MF_02078"/>
    </source>
</evidence>
<feature type="transmembrane region" description="Helical" evidence="8">
    <location>
        <begin position="164"/>
        <end position="183"/>
    </location>
</feature>
<proteinExistence type="inferred from homology"/>
<feature type="transmembrane region" description="Helical" evidence="8">
    <location>
        <begin position="436"/>
        <end position="458"/>
    </location>
</feature>
<dbReference type="PRINTS" id="PR01806">
    <property type="entry name" value="VIRFACTRMVIN"/>
</dbReference>
<feature type="transmembrane region" description="Helical" evidence="8">
    <location>
        <begin position="412"/>
        <end position="430"/>
    </location>
</feature>
<dbReference type="Pfam" id="PF03023">
    <property type="entry name" value="MurJ"/>
    <property type="match status" value="1"/>
</dbReference>
<evidence type="ECO:0000256" key="5">
    <source>
        <dbReference type="ARBA" id="ARBA00022984"/>
    </source>
</evidence>
<dbReference type="CDD" id="cd13123">
    <property type="entry name" value="MATE_MurJ_like"/>
    <property type="match status" value="1"/>
</dbReference>
<keyword evidence="7 8" id="KW-0472">Membrane</keyword>
<keyword evidence="6 8" id="KW-1133">Transmembrane helix</keyword>
<reference evidence="11" key="1">
    <citation type="submission" date="2017-09" db="EMBL/GenBank/DDBJ databases">
        <title>Depth-based differentiation of microbial function through sediment-hosted aquifers and enrichment of novel symbionts in the deep terrestrial subsurface.</title>
        <authorList>
            <person name="Probst A.J."/>
            <person name="Ladd B."/>
            <person name="Jarett J.K."/>
            <person name="Geller-Mcgrath D.E."/>
            <person name="Sieber C.M.K."/>
            <person name="Emerson J.B."/>
            <person name="Anantharaman K."/>
            <person name="Thomas B.C."/>
            <person name="Malmstrom R."/>
            <person name="Stieglmeier M."/>
            <person name="Klingl A."/>
            <person name="Woyke T."/>
            <person name="Ryan C.M."/>
            <person name="Banfield J.F."/>
        </authorList>
    </citation>
    <scope>NUCLEOTIDE SEQUENCE [LARGE SCALE GENOMIC DNA]</scope>
</reference>
<dbReference type="HAMAP" id="MF_02078">
    <property type="entry name" value="MurJ_MviN"/>
    <property type="match status" value="1"/>
</dbReference>
<dbReference type="UniPathway" id="UPA00219"/>
<feature type="transmembrane region" description="Helical" evidence="8">
    <location>
        <begin position="125"/>
        <end position="144"/>
    </location>
</feature>
<feature type="transmembrane region" description="Helical" evidence="8">
    <location>
        <begin position="30"/>
        <end position="50"/>
    </location>
</feature>
<comment type="caution">
    <text evidence="10">The sequence shown here is derived from an EMBL/GenBank/DDBJ whole genome shotgun (WGS) entry which is preliminary data.</text>
</comment>
<dbReference type="GO" id="GO:0009252">
    <property type="term" value="P:peptidoglycan biosynthetic process"/>
    <property type="evidence" value="ECO:0007669"/>
    <property type="project" value="UniProtKB-UniRule"/>
</dbReference>
<feature type="transmembrane region" description="Helical" evidence="8">
    <location>
        <begin position="303"/>
        <end position="323"/>
    </location>
</feature>
<dbReference type="NCBIfam" id="TIGR01695">
    <property type="entry name" value="murJ_mviN"/>
    <property type="match status" value="1"/>
</dbReference>
<feature type="transmembrane region" description="Helical" evidence="8">
    <location>
        <begin position="343"/>
        <end position="366"/>
    </location>
</feature>
<protein>
    <recommendedName>
        <fullName evidence="8">Probable lipid II flippase MurJ</fullName>
    </recommendedName>
</protein>
<dbReference type="Proteomes" id="UP000228689">
    <property type="component" value="Unassembled WGS sequence"/>
</dbReference>
<feature type="transmembrane region" description="Helical" evidence="8">
    <location>
        <begin position="85"/>
        <end position="104"/>
    </location>
</feature>
<evidence type="ECO:0000256" key="1">
    <source>
        <dbReference type="ARBA" id="ARBA00004651"/>
    </source>
</evidence>
<feature type="transmembrane region" description="Helical" evidence="8">
    <location>
        <begin position="504"/>
        <end position="524"/>
    </location>
</feature>
<evidence type="ECO:0000313" key="11">
    <source>
        <dbReference type="Proteomes" id="UP000228689"/>
    </source>
</evidence>
<accession>A0A2M7RE11</accession>
<keyword evidence="8 9" id="KW-0813">Transport</keyword>
<dbReference type="AlphaFoldDB" id="A0A2M7RE11"/>
<sequence>MQSSQRGAVFCYLDICHGIYYNFIIMLKKFWQKILTSVTGGAVLIAFFSIISKIIGLLRDRILASEFGADIILDVYYASFRLPDMIFNTLVLGAFSAAFIPVFVKLWDINKDRAYELINIIISKLVLSLILISFGAILLAPLIVKLIAPGFSGETQQMTINLTRIMLISIGFFSFSNVMSGVLNSWKVFLPYAIAPIFYNLGIIFGIVALYPLVGVNGLGYGVILGAILHMLIQVPSVYKRGWRFKLIYRKTIEVRRIIKLMLPRTIGLAANQINQLVITSIASTLTVGSIAIFNLANNLQSFPISIFGLSLAIAAFPVFSKAWAQAKPEDFRGCFSITFRKILFFIIPISLLLLVMRAQVVRVILGSGGFDWEDTYYTAQMLGAFTLSLFAQGTIPLLARSFYSHEDTRTPVIIGIISVLVNLVLSFILSRNYGIVGLGLAFSIANIINMLLLLIVLRERVGDLDDKNIIRSIFKVTINSVIAGVASYGLLHGMAFLVNMQTFFGILLQATVAGIGGLTIYFIMSSLTHMPEIAIIRSFYRQYLKGMFTRKA</sequence>
<dbReference type="PANTHER" id="PTHR47019:SF1">
    <property type="entry name" value="LIPID II FLIPPASE MURJ"/>
    <property type="match status" value="1"/>
</dbReference>
<feature type="transmembrane region" description="Helical" evidence="8">
    <location>
        <begin position="470"/>
        <end position="492"/>
    </location>
</feature>
<keyword evidence="4 8" id="KW-0133">Cell shape</keyword>
<evidence type="ECO:0000256" key="4">
    <source>
        <dbReference type="ARBA" id="ARBA00022960"/>
    </source>
</evidence>
<keyword evidence="5 8" id="KW-0573">Peptidoglycan synthesis</keyword>
<comment type="subcellular location">
    <subcellularLocation>
        <location evidence="1 8">Cell membrane</location>
        <topology evidence="1 8">Multi-pass membrane protein</topology>
    </subcellularLocation>
</comment>